<dbReference type="AlphaFoldDB" id="A0A3M7Q8X1"/>
<sequence>MKFRLRLKEYRESNGTNVKLMGSFIKTSKKIKKFLIYVCNKPHCKISPNIPKIKYISTIAHFQCIFKIVSVKKNKKTYRCIRKYKDIHIDRHLV</sequence>
<comment type="caution">
    <text evidence="1">The sequence shown here is derived from an EMBL/GenBank/DDBJ whole genome shotgun (WGS) entry which is preliminary data.</text>
</comment>
<dbReference type="EMBL" id="REGN01006943">
    <property type="protein sequence ID" value="RNA07803.1"/>
    <property type="molecule type" value="Genomic_DNA"/>
</dbReference>
<protein>
    <submittedName>
        <fullName evidence="1">Uncharacterized protein</fullName>
    </submittedName>
</protein>
<evidence type="ECO:0000313" key="2">
    <source>
        <dbReference type="Proteomes" id="UP000276133"/>
    </source>
</evidence>
<organism evidence="1 2">
    <name type="scientific">Brachionus plicatilis</name>
    <name type="common">Marine rotifer</name>
    <name type="synonym">Brachionus muelleri</name>
    <dbReference type="NCBI Taxonomy" id="10195"/>
    <lineage>
        <taxon>Eukaryota</taxon>
        <taxon>Metazoa</taxon>
        <taxon>Spiralia</taxon>
        <taxon>Gnathifera</taxon>
        <taxon>Rotifera</taxon>
        <taxon>Eurotatoria</taxon>
        <taxon>Monogononta</taxon>
        <taxon>Pseudotrocha</taxon>
        <taxon>Ploima</taxon>
        <taxon>Brachionidae</taxon>
        <taxon>Brachionus</taxon>
    </lineage>
</organism>
<proteinExistence type="predicted"/>
<evidence type="ECO:0000313" key="1">
    <source>
        <dbReference type="EMBL" id="RNA07803.1"/>
    </source>
</evidence>
<reference evidence="1 2" key="1">
    <citation type="journal article" date="2018" name="Sci. Rep.">
        <title>Genomic signatures of local adaptation to the degree of environmental predictability in rotifers.</title>
        <authorList>
            <person name="Franch-Gras L."/>
            <person name="Hahn C."/>
            <person name="Garcia-Roger E.M."/>
            <person name="Carmona M.J."/>
            <person name="Serra M."/>
            <person name="Gomez A."/>
        </authorList>
    </citation>
    <scope>NUCLEOTIDE SEQUENCE [LARGE SCALE GENOMIC DNA]</scope>
    <source>
        <strain evidence="1">HYR1</strain>
    </source>
</reference>
<keyword evidence="2" id="KW-1185">Reference proteome</keyword>
<name>A0A3M7Q8X1_BRAPC</name>
<accession>A0A3M7Q8X1</accession>
<dbReference type="Proteomes" id="UP000276133">
    <property type="component" value="Unassembled WGS sequence"/>
</dbReference>
<gene>
    <name evidence="1" type="ORF">BpHYR1_003251</name>
</gene>